<dbReference type="HAMAP" id="MF_01109">
    <property type="entry name" value="OTCase"/>
    <property type="match status" value="1"/>
</dbReference>
<dbReference type="InterPro" id="IPR036901">
    <property type="entry name" value="Asp/Orn_carbamoylTrfase_sf"/>
</dbReference>
<dbReference type="AlphaFoldDB" id="A0A2W2BKG6"/>
<dbReference type="SUPFAM" id="SSF53671">
    <property type="entry name" value="Aspartate/ornithine carbamoyltransferase"/>
    <property type="match status" value="1"/>
</dbReference>
<evidence type="ECO:0000256" key="7">
    <source>
        <dbReference type="HAMAP-Rule" id="MF_01109"/>
    </source>
</evidence>
<gene>
    <name evidence="10" type="primary">argF</name>
    <name evidence="10" type="ORF">DK847_13035</name>
</gene>
<dbReference type="GO" id="GO:0004585">
    <property type="term" value="F:ornithine carbamoyltransferase activity"/>
    <property type="evidence" value="ECO:0007669"/>
    <property type="project" value="UniProtKB-UniRule"/>
</dbReference>
<evidence type="ECO:0000256" key="4">
    <source>
        <dbReference type="ARBA" id="ARBA00013007"/>
    </source>
</evidence>
<evidence type="ECO:0000256" key="6">
    <source>
        <dbReference type="ARBA" id="ARBA00048772"/>
    </source>
</evidence>
<evidence type="ECO:0000313" key="11">
    <source>
        <dbReference type="Proteomes" id="UP000248795"/>
    </source>
</evidence>
<reference evidence="11" key="1">
    <citation type="submission" date="2018-06" db="EMBL/GenBank/DDBJ databases">
        <title>Aestuariibacter litoralis strain KCTC 52945T.</title>
        <authorList>
            <person name="Li X."/>
            <person name="Salam N."/>
            <person name="Li J.-L."/>
            <person name="Chen Y.-M."/>
            <person name="Yang Z.-W."/>
            <person name="Zhang L.-Y."/>
            <person name="Han M.-X."/>
            <person name="Xiao M."/>
            <person name="Li W.-J."/>
        </authorList>
    </citation>
    <scope>NUCLEOTIDE SEQUENCE [LARGE SCALE GENOMIC DNA]</scope>
    <source>
        <strain evidence="11">KCTC 52945</strain>
    </source>
</reference>
<name>A0A2W2BKG6_9HYPH</name>
<comment type="catalytic activity">
    <reaction evidence="6 7">
        <text>carbamoyl phosphate + L-ornithine = L-citrulline + phosphate + H(+)</text>
        <dbReference type="Rhea" id="RHEA:19513"/>
        <dbReference type="ChEBI" id="CHEBI:15378"/>
        <dbReference type="ChEBI" id="CHEBI:43474"/>
        <dbReference type="ChEBI" id="CHEBI:46911"/>
        <dbReference type="ChEBI" id="CHEBI:57743"/>
        <dbReference type="ChEBI" id="CHEBI:58228"/>
        <dbReference type="EC" id="2.1.3.3"/>
    </reaction>
</comment>
<protein>
    <recommendedName>
        <fullName evidence="4 7">Ornithine carbamoyltransferase</fullName>
        <shortName evidence="7">OTCase</shortName>
        <ecNumber evidence="4 7">2.1.3.3</ecNumber>
    </recommendedName>
</protein>
<feature type="binding site" evidence="7">
    <location>
        <begin position="232"/>
        <end position="233"/>
    </location>
    <ligand>
        <name>L-ornithine</name>
        <dbReference type="ChEBI" id="CHEBI:46911"/>
    </ligand>
</feature>
<dbReference type="FunFam" id="3.40.50.1370:FF:000008">
    <property type="entry name" value="Ornithine carbamoyltransferase"/>
    <property type="match status" value="1"/>
</dbReference>
<comment type="similarity">
    <text evidence="3 7">Belongs to the aspartate/ornithine carbamoyltransferase superfamily. OTCase family.</text>
</comment>
<dbReference type="GO" id="GO:0019240">
    <property type="term" value="P:citrulline biosynthetic process"/>
    <property type="evidence" value="ECO:0007669"/>
    <property type="project" value="TreeGrafter"/>
</dbReference>
<accession>A0A2W2BKG6</accession>
<keyword evidence="11" id="KW-1185">Reference proteome</keyword>
<evidence type="ECO:0000256" key="1">
    <source>
        <dbReference type="ARBA" id="ARBA00003822"/>
    </source>
</evidence>
<feature type="binding site" evidence="7">
    <location>
        <begin position="137"/>
        <end position="140"/>
    </location>
    <ligand>
        <name>carbamoyl phosphate</name>
        <dbReference type="ChEBI" id="CHEBI:58228"/>
    </ligand>
</feature>
<dbReference type="GO" id="GO:0005737">
    <property type="term" value="C:cytoplasm"/>
    <property type="evidence" value="ECO:0007669"/>
    <property type="project" value="UniProtKB-SubCell"/>
</dbReference>
<dbReference type="InterPro" id="IPR006132">
    <property type="entry name" value="Asp/Orn_carbamoyltranf_P-bd"/>
</dbReference>
<feature type="binding site" evidence="7">
    <location>
        <position position="228"/>
    </location>
    <ligand>
        <name>L-ornithine</name>
        <dbReference type="ChEBI" id="CHEBI:46911"/>
    </ligand>
</feature>
<feature type="binding site" evidence="7">
    <location>
        <position position="110"/>
    </location>
    <ligand>
        <name>carbamoyl phosphate</name>
        <dbReference type="ChEBI" id="CHEBI:58228"/>
    </ligand>
</feature>
<feature type="domain" description="Aspartate/ornithine carbamoyltransferase Asp/Orn-binding" evidence="8">
    <location>
        <begin position="156"/>
        <end position="305"/>
    </location>
</feature>
<keyword evidence="5 7" id="KW-0808">Transferase</keyword>
<dbReference type="PANTHER" id="PTHR45753:SF3">
    <property type="entry name" value="ORNITHINE TRANSCARBAMYLASE, MITOCHONDRIAL"/>
    <property type="match status" value="1"/>
</dbReference>
<dbReference type="GO" id="GO:0016597">
    <property type="term" value="F:amino acid binding"/>
    <property type="evidence" value="ECO:0007669"/>
    <property type="project" value="InterPro"/>
</dbReference>
<keyword evidence="7" id="KW-0963">Cytoplasm</keyword>
<evidence type="ECO:0000259" key="9">
    <source>
        <dbReference type="Pfam" id="PF02729"/>
    </source>
</evidence>
<dbReference type="Proteomes" id="UP000248795">
    <property type="component" value="Unassembled WGS sequence"/>
</dbReference>
<feature type="domain" description="Aspartate/ornithine carbamoyltransferase carbamoyl-P binding" evidence="9">
    <location>
        <begin position="5"/>
        <end position="150"/>
    </location>
</feature>
<comment type="function">
    <text evidence="1">Reversibly catalyzes the transfer of the carbamoyl group from carbamoyl phosphate (CP) to the N(epsilon) atom of ornithine (ORN) to produce L-citrulline.</text>
</comment>
<dbReference type="Gene3D" id="3.40.50.1370">
    <property type="entry name" value="Aspartate/ornithine carbamoyltransferase"/>
    <property type="match status" value="2"/>
</dbReference>
<dbReference type="Pfam" id="PF02729">
    <property type="entry name" value="OTCace_N"/>
    <property type="match status" value="1"/>
</dbReference>
<feature type="binding site" evidence="7">
    <location>
        <position position="168"/>
    </location>
    <ligand>
        <name>L-ornithine</name>
        <dbReference type="ChEBI" id="CHEBI:46911"/>
    </ligand>
</feature>
<evidence type="ECO:0000256" key="2">
    <source>
        <dbReference type="ARBA" id="ARBA00004975"/>
    </source>
</evidence>
<dbReference type="Pfam" id="PF00185">
    <property type="entry name" value="OTCace"/>
    <property type="match status" value="1"/>
</dbReference>
<dbReference type="NCBIfam" id="NF001986">
    <property type="entry name" value="PRK00779.1"/>
    <property type="match status" value="1"/>
</dbReference>
<comment type="pathway">
    <text evidence="2">Amino-acid biosynthesis; L-arginine biosynthesis; L-arginine from L-ornithine and carbamoyl phosphate: step 1/3.</text>
</comment>
<dbReference type="InterPro" id="IPR006130">
    <property type="entry name" value="Asp/Orn_carbamoylTrfase"/>
</dbReference>
<feature type="binding site" evidence="7">
    <location>
        <position position="295"/>
    </location>
    <ligand>
        <name>carbamoyl phosphate</name>
        <dbReference type="ChEBI" id="CHEBI:58228"/>
    </ligand>
</feature>
<dbReference type="InterPro" id="IPR024904">
    <property type="entry name" value="OTCase_ArgI"/>
</dbReference>
<feature type="binding site" evidence="7">
    <location>
        <begin position="59"/>
        <end position="62"/>
    </location>
    <ligand>
        <name>carbamoyl phosphate</name>
        <dbReference type="ChEBI" id="CHEBI:58228"/>
    </ligand>
</feature>
<dbReference type="GO" id="GO:0042450">
    <property type="term" value="P:L-arginine biosynthetic process via ornithine"/>
    <property type="evidence" value="ECO:0007669"/>
    <property type="project" value="UniProtKB-UniRule"/>
</dbReference>
<feature type="binding site" evidence="7">
    <location>
        <position position="86"/>
    </location>
    <ligand>
        <name>carbamoyl phosphate</name>
        <dbReference type="ChEBI" id="CHEBI:58228"/>
    </ligand>
</feature>
<dbReference type="PRINTS" id="PR00102">
    <property type="entry name" value="OTCASE"/>
</dbReference>
<evidence type="ECO:0000259" key="8">
    <source>
        <dbReference type="Pfam" id="PF00185"/>
    </source>
</evidence>
<evidence type="ECO:0000256" key="5">
    <source>
        <dbReference type="ARBA" id="ARBA00022679"/>
    </source>
</evidence>
<sequence>MSHPKHFLDIADFDASTLNGIIAQARAMKDARKGCPKGLREKDEPLKGRMLALIFERPSTRTRVSFEVGMRQLGGETLVLSSNDMQLGRGETIADTARVLSRYVDAIMIRAARHSNLTDLAASATVPVINGLTPLTHPCQVMADVMTLEEHVAPLKNLTVSWVGDGNNVAASWIQAVGRMGGKLKIGAPKELSPAADVMAWAKAQGADVSVTTSPEEAVEGADCVITDAWVSMHDTDGETRHNLLKPYQVNGALMKRAKPDAKFMHCLPAHRGEEVTDEVMDSKNSLIFDEAENRLHVQKSILLHCLGA</sequence>
<comment type="caution">
    <text evidence="10">The sequence shown here is derived from an EMBL/GenBank/DDBJ whole genome shotgun (WGS) entry which is preliminary data.</text>
</comment>
<dbReference type="EC" id="2.1.3.3" evidence="4 7"/>
<evidence type="ECO:0000256" key="3">
    <source>
        <dbReference type="ARBA" id="ARBA00007805"/>
    </source>
</evidence>
<organism evidence="10 11">
    <name type="scientific">Aestuariivirga litoralis</name>
    <dbReference type="NCBI Taxonomy" id="2650924"/>
    <lineage>
        <taxon>Bacteria</taxon>
        <taxon>Pseudomonadati</taxon>
        <taxon>Pseudomonadota</taxon>
        <taxon>Alphaproteobacteria</taxon>
        <taxon>Hyphomicrobiales</taxon>
        <taxon>Aestuariivirgaceae</taxon>
        <taxon>Aestuariivirga</taxon>
    </lineage>
</organism>
<dbReference type="NCBIfam" id="TIGR00658">
    <property type="entry name" value="orni_carb_tr"/>
    <property type="match status" value="1"/>
</dbReference>
<feature type="binding site" evidence="7">
    <location>
        <begin position="267"/>
        <end position="268"/>
    </location>
    <ligand>
        <name>carbamoyl phosphate</name>
        <dbReference type="ChEBI" id="CHEBI:58228"/>
    </ligand>
</feature>
<dbReference type="InterPro" id="IPR002292">
    <property type="entry name" value="Orn/put_carbamltrans"/>
</dbReference>
<evidence type="ECO:0000313" key="10">
    <source>
        <dbReference type="EMBL" id="PZF76709.1"/>
    </source>
</evidence>
<dbReference type="PRINTS" id="PR00100">
    <property type="entry name" value="AOTCASE"/>
</dbReference>
<proteinExistence type="inferred from homology"/>
<dbReference type="PANTHER" id="PTHR45753">
    <property type="entry name" value="ORNITHINE CARBAMOYLTRANSFERASE, MITOCHONDRIAL"/>
    <property type="match status" value="1"/>
</dbReference>
<dbReference type="InterPro" id="IPR006131">
    <property type="entry name" value="Asp_carbamoyltransf_Asp/Orn-bd"/>
</dbReference>
<comment type="subcellular location">
    <subcellularLocation>
        <location evidence="7">Cytoplasm</location>
    </subcellularLocation>
</comment>
<dbReference type="EMBL" id="QKVK01000005">
    <property type="protein sequence ID" value="PZF76709.1"/>
    <property type="molecule type" value="Genomic_DNA"/>
</dbReference>